<protein>
    <submittedName>
        <fullName evidence="1">Uncharacterized protein</fullName>
    </submittedName>
</protein>
<comment type="caution">
    <text evidence="1">The sequence shown here is derived from an EMBL/GenBank/DDBJ whole genome shotgun (WGS) entry which is preliminary data.</text>
</comment>
<proteinExistence type="predicted"/>
<evidence type="ECO:0000313" key="1">
    <source>
        <dbReference type="EMBL" id="MPM41960.1"/>
    </source>
</evidence>
<dbReference type="EMBL" id="VSSQ01009552">
    <property type="protein sequence ID" value="MPM41960.1"/>
    <property type="molecule type" value="Genomic_DNA"/>
</dbReference>
<sequence>MRFGKAAAGVVAHAAHEALGRGIQHGQRPAELVRNQRDEIAIGLCRPLRLVQIVDRLLQRGPLLGVDAQLPALVRQRSQQLPHQYAPGHQNCGERGKRNADQPHEILELLAALFPLPHHGVVASLGQNIDQRDKIFMGVGGARQLGEGHRIGLAKKLDSRHHHVMDSEVHQQPSLRAVVEQGQTAEEHVLLLDERVARHQPLPELLIHPRQLLALVLRLRECPQHVLASAMADLPVDHGQLPCDRHTECKKQRDDAEQQRPASAHACAGGLGELRLLLDQHGGTLTPCPA</sequence>
<name>A0A644ZM09_9ZZZZ</name>
<accession>A0A644ZM09</accession>
<organism evidence="1">
    <name type="scientific">bioreactor metagenome</name>
    <dbReference type="NCBI Taxonomy" id="1076179"/>
    <lineage>
        <taxon>unclassified sequences</taxon>
        <taxon>metagenomes</taxon>
        <taxon>ecological metagenomes</taxon>
    </lineage>
</organism>
<gene>
    <name evidence="1" type="ORF">SDC9_88622</name>
</gene>
<reference evidence="1" key="1">
    <citation type="submission" date="2019-08" db="EMBL/GenBank/DDBJ databases">
        <authorList>
            <person name="Kucharzyk K."/>
            <person name="Murdoch R.W."/>
            <person name="Higgins S."/>
            <person name="Loffler F."/>
        </authorList>
    </citation>
    <scope>NUCLEOTIDE SEQUENCE</scope>
</reference>
<dbReference type="AlphaFoldDB" id="A0A644ZM09"/>